<dbReference type="Gene3D" id="1.25.40.380">
    <property type="entry name" value="Protein of unknown function DUF1810"/>
    <property type="match status" value="1"/>
</dbReference>
<name>A0A7S8F4R3_9SPHN</name>
<dbReference type="InterPro" id="IPR036287">
    <property type="entry name" value="Rv1873-like_sf"/>
</dbReference>
<dbReference type="AlphaFoldDB" id="A0A7S8F4R3"/>
<dbReference type="PIRSF" id="PIRSF008546">
    <property type="entry name" value="UCP008546"/>
    <property type="match status" value="1"/>
</dbReference>
<dbReference type="Pfam" id="PF08837">
    <property type="entry name" value="DUF1810"/>
    <property type="match status" value="1"/>
</dbReference>
<keyword evidence="2" id="KW-1185">Reference proteome</keyword>
<dbReference type="RefSeq" id="WP_200982120.1">
    <property type="nucleotide sequence ID" value="NZ_CP064654.1"/>
</dbReference>
<evidence type="ECO:0000313" key="1">
    <source>
        <dbReference type="EMBL" id="QPC99082.1"/>
    </source>
</evidence>
<dbReference type="InterPro" id="IPR014937">
    <property type="entry name" value="DUF1810"/>
</dbReference>
<organism evidence="1 2">
    <name type="scientific">Qipengyuania soli</name>
    <dbReference type="NCBI Taxonomy" id="2782568"/>
    <lineage>
        <taxon>Bacteria</taxon>
        <taxon>Pseudomonadati</taxon>
        <taxon>Pseudomonadota</taxon>
        <taxon>Alphaproteobacteria</taxon>
        <taxon>Sphingomonadales</taxon>
        <taxon>Erythrobacteraceae</taxon>
        <taxon>Qipengyuania</taxon>
    </lineage>
</organism>
<sequence>MAAREDHPVDFDRFLAAQDHGVYEVALEEIQSGEKTSHWMWFVFPQIAGLGTSANAKKYALPDKHAAHGYATHEELGPRLYEATEAMLEWAGTMSAADILGQTDAMKFRSSMTLFEAACPEDDAVFNDAIEQFFEGERCSHTLERL</sequence>
<proteinExistence type="predicted"/>
<dbReference type="EMBL" id="CP064654">
    <property type="protein sequence ID" value="QPC99082.1"/>
    <property type="molecule type" value="Genomic_DNA"/>
</dbReference>
<protein>
    <submittedName>
        <fullName evidence="1">DUF1810 domain-containing protein</fullName>
    </submittedName>
</protein>
<dbReference type="SUPFAM" id="SSF140736">
    <property type="entry name" value="Rv1873-like"/>
    <property type="match status" value="1"/>
</dbReference>
<evidence type="ECO:0000313" key="2">
    <source>
        <dbReference type="Proteomes" id="UP000594459"/>
    </source>
</evidence>
<gene>
    <name evidence="1" type="ORF">IRL76_00370</name>
</gene>
<dbReference type="Proteomes" id="UP000594459">
    <property type="component" value="Chromosome"/>
</dbReference>
<dbReference type="KEGG" id="qso:IRL76_00370"/>
<accession>A0A7S8F4R3</accession>
<reference evidence="1 2" key="1">
    <citation type="submission" date="2020-11" db="EMBL/GenBank/DDBJ databases">
        <title>The genome sequence of Erythrobacter sp. 6D36.</title>
        <authorList>
            <person name="Liu Y."/>
        </authorList>
    </citation>
    <scope>NUCLEOTIDE SEQUENCE [LARGE SCALE GENOMIC DNA]</scope>
    <source>
        <strain evidence="1 2">6D36</strain>
    </source>
</reference>